<protein>
    <submittedName>
        <fullName evidence="1">Uncharacterized protein</fullName>
    </submittedName>
</protein>
<organism evidence="1 2">
    <name type="scientific">Streptomyces beihaiensis</name>
    <dbReference type="NCBI Taxonomy" id="2984495"/>
    <lineage>
        <taxon>Bacteria</taxon>
        <taxon>Bacillati</taxon>
        <taxon>Actinomycetota</taxon>
        <taxon>Actinomycetes</taxon>
        <taxon>Kitasatosporales</taxon>
        <taxon>Streptomycetaceae</taxon>
        <taxon>Streptomyces</taxon>
    </lineage>
</organism>
<sequence>MGYADRSRPPSEWPGLETSGLTTLTDDIYYGWLEHEANPIFWHWCVALEGVPEDRKVHEGCWVAAGASAHRLVSREPLHLEPSLLWRCCGLHGFVRNGVWAPA</sequence>
<dbReference type="RefSeq" id="WP_266605751.1">
    <property type="nucleotide sequence ID" value="NZ_JAPHNL010000335.1"/>
</dbReference>
<accession>A0ABT3U4D8</accession>
<name>A0ABT3U4D8_9ACTN</name>
<gene>
    <name evidence="1" type="ORF">OFY01_31465</name>
</gene>
<evidence type="ECO:0000313" key="2">
    <source>
        <dbReference type="Proteomes" id="UP001163064"/>
    </source>
</evidence>
<comment type="caution">
    <text evidence="1">The sequence shown here is derived from an EMBL/GenBank/DDBJ whole genome shotgun (WGS) entry which is preliminary data.</text>
</comment>
<dbReference type="Proteomes" id="UP001163064">
    <property type="component" value="Unassembled WGS sequence"/>
</dbReference>
<proteinExistence type="predicted"/>
<reference evidence="1" key="1">
    <citation type="submission" date="2022-10" db="EMBL/GenBank/DDBJ databases">
        <title>Streptomyces beihaiensis sp. nov., a chitin degrading actinobacterium, isolated from shrimp pond soil.</title>
        <authorList>
            <person name="Xie J."/>
            <person name="Shen N."/>
        </authorList>
    </citation>
    <scope>NUCLEOTIDE SEQUENCE</scope>
    <source>
        <strain evidence="1">GXMU-J5</strain>
    </source>
</reference>
<evidence type="ECO:0000313" key="1">
    <source>
        <dbReference type="EMBL" id="MCX3064193.1"/>
    </source>
</evidence>
<keyword evidence="2" id="KW-1185">Reference proteome</keyword>
<dbReference type="EMBL" id="JAPHNL010000335">
    <property type="protein sequence ID" value="MCX3064193.1"/>
    <property type="molecule type" value="Genomic_DNA"/>
</dbReference>